<organism evidence="2 3">
    <name type="scientific">Streptacidiphilus jeojiensis</name>
    <dbReference type="NCBI Taxonomy" id="3229225"/>
    <lineage>
        <taxon>Bacteria</taxon>
        <taxon>Bacillati</taxon>
        <taxon>Actinomycetota</taxon>
        <taxon>Actinomycetes</taxon>
        <taxon>Kitasatosporales</taxon>
        <taxon>Streptomycetaceae</taxon>
        <taxon>Streptacidiphilus</taxon>
    </lineage>
</organism>
<comment type="caution">
    <text evidence="2">The sequence shown here is derived from an EMBL/GenBank/DDBJ whole genome shotgun (WGS) entry which is preliminary data.</text>
</comment>
<gene>
    <name evidence="2" type="ORF">ABUW04_12445</name>
</gene>
<dbReference type="Pfam" id="PF13560">
    <property type="entry name" value="HTH_31"/>
    <property type="match status" value="1"/>
</dbReference>
<accession>A0ABV6XLC7</accession>
<dbReference type="EMBL" id="JBEUKS010000004">
    <property type="protein sequence ID" value="MFC1439073.1"/>
    <property type="molecule type" value="Genomic_DNA"/>
</dbReference>
<dbReference type="CDD" id="cd00093">
    <property type="entry name" value="HTH_XRE"/>
    <property type="match status" value="1"/>
</dbReference>
<evidence type="ECO:0000313" key="3">
    <source>
        <dbReference type="Proteomes" id="UP001592581"/>
    </source>
</evidence>
<feature type="domain" description="DUF5753" evidence="1">
    <location>
        <begin position="112"/>
        <end position="277"/>
    </location>
</feature>
<evidence type="ECO:0000313" key="2">
    <source>
        <dbReference type="EMBL" id="MFC1439073.1"/>
    </source>
</evidence>
<protein>
    <submittedName>
        <fullName evidence="2">Helix-turn-helix transcriptional regulator</fullName>
    </submittedName>
</protein>
<dbReference type="RefSeq" id="WP_380564585.1">
    <property type="nucleotide sequence ID" value="NZ_JBEUKS010000004.1"/>
</dbReference>
<dbReference type="InterPro" id="IPR043917">
    <property type="entry name" value="DUF5753"/>
</dbReference>
<dbReference type="InterPro" id="IPR001387">
    <property type="entry name" value="Cro/C1-type_HTH"/>
</dbReference>
<evidence type="ECO:0000259" key="1">
    <source>
        <dbReference type="Pfam" id="PF19054"/>
    </source>
</evidence>
<sequence length="284" mass="31678">MPRSASSAAQAARERLGARLRDLRLDAALDVRGHAARCGWSPSKTSRIETGRTAPSDTDIRTWCMACDSGDLLADLLADNRQADQLYTEWRRHLRGGYRRLQDDLLPLHDRTRLQRVYTSSQMPGFLQTAGYARTLLTSIATFRDVPTIDIEEAVASRLRRRQALSTAGHRFVVLMEESVLHNRIGNRAVMQEQLAYLVEAMRLPSLALGVIPFASERSAMWQLETFYMFDLDRVIVENLSAEINVTTPSEIALYERAFLALGGLAVYGGAARALIDKALIGLS</sequence>
<dbReference type="Proteomes" id="UP001592581">
    <property type="component" value="Unassembled WGS sequence"/>
</dbReference>
<dbReference type="InterPro" id="IPR010982">
    <property type="entry name" value="Lambda_DNA-bd_dom_sf"/>
</dbReference>
<name>A0ABV6XLC7_9ACTN</name>
<keyword evidence="3" id="KW-1185">Reference proteome</keyword>
<reference evidence="2 3" key="1">
    <citation type="submission" date="2024-06" db="EMBL/GenBank/DDBJ databases">
        <authorList>
            <person name="Lee S.D."/>
        </authorList>
    </citation>
    <scope>NUCLEOTIDE SEQUENCE [LARGE SCALE GENOMIC DNA]</scope>
    <source>
        <strain evidence="2 3">N1-10</strain>
    </source>
</reference>
<proteinExistence type="predicted"/>
<dbReference type="SUPFAM" id="SSF47413">
    <property type="entry name" value="lambda repressor-like DNA-binding domains"/>
    <property type="match status" value="1"/>
</dbReference>
<dbReference type="Pfam" id="PF19054">
    <property type="entry name" value="DUF5753"/>
    <property type="match status" value="1"/>
</dbReference>
<dbReference type="Gene3D" id="1.10.260.40">
    <property type="entry name" value="lambda repressor-like DNA-binding domains"/>
    <property type="match status" value="1"/>
</dbReference>